<dbReference type="RefSeq" id="WP_381526208.1">
    <property type="nucleotide sequence ID" value="NZ_JBHULN010000018.1"/>
</dbReference>
<name>A0ABW5MBK8_9BACT</name>
<gene>
    <name evidence="4" type="ORF">ACFSUS_22795</name>
</gene>
<dbReference type="SUPFAM" id="SSF51004">
    <property type="entry name" value="C-terminal (heme d1) domain of cytochrome cd1-nitrite reductase"/>
    <property type="match status" value="1"/>
</dbReference>
<dbReference type="InterPro" id="IPR015943">
    <property type="entry name" value="WD40/YVTN_repeat-like_dom_sf"/>
</dbReference>
<evidence type="ECO:0000256" key="1">
    <source>
        <dbReference type="ARBA" id="ARBA00005564"/>
    </source>
</evidence>
<protein>
    <submittedName>
        <fullName evidence="4">Lactonase family protein</fullName>
    </submittedName>
</protein>
<keyword evidence="3" id="KW-0732">Signal</keyword>
<reference evidence="5" key="1">
    <citation type="journal article" date="2019" name="Int. J. Syst. Evol. Microbiol.">
        <title>The Global Catalogue of Microorganisms (GCM) 10K type strain sequencing project: providing services to taxonomists for standard genome sequencing and annotation.</title>
        <authorList>
            <consortium name="The Broad Institute Genomics Platform"/>
            <consortium name="The Broad Institute Genome Sequencing Center for Infectious Disease"/>
            <person name="Wu L."/>
            <person name="Ma J."/>
        </authorList>
    </citation>
    <scope>NUCLEOTIDE SEQUENCE [LARGE SCALE GENOMIC DNA]</scope>
    <source>
        <strain evidence="5">KCTC 42805</strain>
    </source>
</reference>
<dbReference type="Gene3D" id="2.130.10.10">
    <property type="entry name" value="YVTN repeat-like/Quinoprotein amine dehydrogenase"/>
    <property type="match status" value="1"/>
</dbReference>
<accession>A0ABW5MBK8</accession>
<dbReference type="PANTHER" id="PTHR30344">
    <property type="entry name" value="6-PHOSPHOGLUCONOLACTONASE-RELATED"/>
    <property type="match status" value="1"/>
</dbReference>
<dbReference type="InterPro" id="IPR050282">
    <property type="entry name" value="Cycloisomerase_2"/>
</dbReference>
<evidence type="ECO:0000256" key="3">
    <source>
        <dbReference type="SAM" id="SignalP"/>
    </source>
</evidence>
<evidence type="ECO:0000313" key="4">
    <source>
        <dbReference type="EMBL" id="MFD2573486.1"/>
    </source>
</evidence>
<dbReference type="InterPro" id="IPR011048">
    <property type="entry name" value="Haem_d1_sf"/>
</dbReference>
<feature type="chain" id="PRO_5046597988" evidence="3">
    <location>
        <begin position="22"/>
        <end position="380"/>
    </location>
</feature>
<dbReference type="Proteomes" id="UP001597469">
    <property type="component" value="Unassembled WGS sequence"/>
</dbReference>
<feature type="signal peptide" evidence="3">
    <location>
        <begin position="1"/>
        <end position="21"/>
    </location>
</feature>
<keyword evidence="2" id="KW-0313">Glucose metabolism</keyword>
<comment type="caution">
    <text evidence="4">The sequence shown here is derived from an EMBL/GenBank/DDBJ whole genome shotgun (WGS) entry which is preliminary data.</text>
</comment>
<dbReference type="Pfam" id="PF10282">
    <property type="entry name" value="Lactonase"/>
    <property type="match status" value="1"/>
</dbReference>
<organism evidence="4 5">
    <name type="scientific">Spirosoma soli</name>
    <dbReference type="NCBI Taxonomy" id="1770529"/>
    <lineage>
        <taxon>Bacteria</taxon>
        <taxon>Pseudomonadati</taxon>
        <taxon>Bacteroidota</taxon>
        <taxon>Cytophagia</taxon>
        <taxon>Cytophagales</taxon>
        <taxon>Cytophagaceae</taxon>
        <taxon>Spirosoma</taxon>
    </lineage>
</organism>
<sequence length="380" mass="40427">MNKLVASLFIVSLGMNAPATAQSGKEIMYVGTYSVRGSEGIYVFEFDRKAGTMQKLQSVSNAKSPSFLAVHPSGNYLYSVNEAAETGPGKAGAVSSYAVDKATGKLNFLNTQSSLGSGPCHISIDQTGKTAFVSNYGGGSLAVLPIKADGTLGAATDSVQNSGTGPNTQRQEKAHVHSAIVAPDNRFVYVSDLGTDKLYIFETDVKAGTVKPAQKPYVTVKPGSGPRHFTFHPNGKHAYLVEELTSSVAVFSRDAKTGTLTLLDDGVKTLPTDFIGQNTSADIHIDPSGKFLYQSNRGRNALAIFAIGIDGKLTKVGDQLTEGKTPRNFLIDPRGEFVFVANQDTDDITIFRRDAKTGKLTYTGQSVKVPAPVCVIMANR</sequence>
<keyword evidence="5" id="KW-1185">Reference proteome</keyword>
<proteinExistence type="inferred from homology"/>
<dbReference type="PANTHER" id="PTHR30344:SF1">
    <property type="entry name" value="6-PHOSPHOGLUCONOLACTONASE"/>
    <property type="match status" value="1"/>
</dbReference>
<keyword evidence="2" id="KW-0119">Carbohydrate metabolism</keyword>
<comment type="similarity">
    <text evidence="1">Belongs to the cycloisomerase 2 family.</text>
</comment>
<dbReference type="InterPro" id="IPR019405">
    <property type="entry name" value="Lactonase_7-beta_prop"/>
</dbReference>
<evidence type="ECO:0000313" key="5">
    <source>
        <dbReference type="Proteomes" id="UP001597469"/>
    </source>
</evidence>
<dbReference type="EMBL" id="JBHULN010000018">
    <property type="protein sequence ID" value="MFD2573486.1"/>
    <property type="molecule type" value="Genomic_DNA"/>
</dbReference>
<evidence type="ECO:0000256" key="2">
    <source>
        <dbReference type="ARBA" id="ARBA00022526"/>
    </source>
</evidence>